<dbReference type="AlphaFoldDB" id="A0A2W2EEQ5"/>
<reference evidence="2 3" key="1">
    <citation type="submission" date="2018-01" db="EMBL/GenBank/DDBJ databases">
        <title>Draft genome sequence of Jishengella sp. NA12.</title>
        <authorList>
            <person name="Sahin N."/>
            <person name="Ay H."/>
            <person name="Saygin H."/>
        </authorList>
    </citation>
    <scope>NUCLEOTIDE SEQUENCE [LARGE SCALE GENOMIC DNA]</scope>
    <source>
        <strain evidence="2 3">NA12</strain>
    </source>
</reference>
<dbReference type="Proteomes" id="UP000248924">
    <property type="component" value="Unassembled WGS sequence"/>
</dbReference>
<proteinExistence type="predicted"/>
<accession>A0A2W2EEQ5</accession>
<keyword evidence="3" id="KW-1185">Reference proteome</keyword>
<comment type="caution">
    <text evidence="2">The sequence shown here is derived from an EMBL/GenBank/DDBJ whole genome shotgun (WGS) entry which is preliminary data.</text>
</comment>
<dbReference type="EMBL" id="POTY01000128">
    <property type="protein sequence ID" value="PZG15349.1"/>
    <property type="molecule type" value="Genomic_DNA"/>
</dbReference>
<evidence type="ECO:0000313" key="2">
    <source>
        <dbReference type="EMBL" id="PZG15349.1"/>
    </source>
</evidence>
<feature type="region of interest" description="Disordered" evidence="1">
    <location>
        <begin position="1"/>
        <end position="76"/>
    </location>
</feature>
<name>A0A2W2EEQ5_9ACTN</name>
<sequence length="76" mass="7448">MDRRGGAPCSAFGTNQRCAGGSASSSTTAAVSSNSATTPRPVSGKSTPSNGSCAPYRASLKSDADQKSSSGGRSSM</sequence>
<evidence type="ECO:0000256" key="1">
    <source>
        <dbReference type="SAM" id="MobiDB-lite"/>
    </source>
</evidence>
<feature type="compositionally biased region" description="Low complexity" evidence="1">
    <location>
        <begin position="22"/>
        <end position="38"/>
    </location>
</feature>
<evidence type="ECO:0000313" key="3">
    <source>
        <dbReference type="Proteomes" id="UP000248924"/>
    </source>
</evidence>
<feature type="compositionally biased region" description="Polar residues" evidence="1">
    <location>
        <begin position="67"/>
        <end position="76"/>
    </location>
</feature>
<protein>
    <submittedName>
        <fullName evidence="2">Uncharacterized protein</fullName>
    </submittedName>
</protein>
<organism evidence="2 3">
    <name type="scientific">Micromonospora craterilacus</name>
    <dbReference type="NCBI Taxonomy" id="1655439"/>
    <lineage>
        <taxon>Bacteria</taxon>
        <taxon>Bacillati</taxon>
        <taxon>Actinomycetota</taxon>
        <taxon>Actinomycetes</taxon>
        <taxon>Micromonosporales</taxon>
        <taxon>Micromonosporaceae</taxon>
        <taxon>Micromonospora</taxon>
    </lineage>
</organism>
<gene>
    <name evidence="2" type="ORF">C1I95_19850</name>
</gene>